<comment type="function">
    <text evidence="11">Fluoride-specific ion channel. Important for reducing fluoride concentration in the cell, thus reducing its toxicity.</text>
</comment>
<reference evidence="12" key="1">
    <citation type="submission" date="2020-10" db="EMBL/GenBank/DDBJ databases">
        <authorList>
            <person name="Gilroy R."/>
        </authorList>
    </citation>
    <scope>NUCLEOTIDE SEQUENCE</scope>
    <source>
        <strain evidence="12">10669</strain>
    </source>
</reference>
<keyword evidence="2 11" id="KW-1003">Cell membrane</keyword>
<feature type="transmembrane region" description="Helical" evidence="11">
    <location>
        <begin position="37"/>
        <end position="60"/>
    </location>
</feature>
<evidence type="ECO:0000256" key="10">
    <source>
        <dbReference type="ARBA" id="ARBA00035585"/>
    </source>
</evidence>
<evidence type="ECO:0000256" key="2">
    <source>
        <dbReference type="ARBA" id="ARBA00022475"/>
    </source>
</evidence>
<feature type="binding site" evidence="11">
    <location>
        <position position="83"/>
    </location>
    <ligand>
        <name>Na(+)</name>
        <dbReference type="ChEBI" id="CHEBI:29101"/>
        <note>structural</note>
    </ligand>
</feature>
<keyword evidence="8 11" id="KW-0407">Ion channel</keyword>
<keyword evidence="4 11" id="KW-0812">Transmembrane</keyword>
<gene>
    <name evidence="11" type="primary">fluC</name>
    <name evidence="11" type="synonym">crcB</name>
    <name evidence="12" type="ORF">IAC75_04855</name>
</gene>
<dbReference type="InterPro" id="IPR003691">
    <property type="entry name" value="FluC"/>
</dbReference>
<evidence type="ECO:0000256" key="6">
    <source>
        <dbReference type="ARBA" id="ARBA00023065"/>
    </source>
</evidence>
<dbReference type="Pfam" id="PF02537">
    <property type="entry name" value="CRCB"/>
    <property type="match status" value="1"/>
</dbReference>
<dbReference type="EMBL" id="DVOG01000128">
    <property type="protein sequence ID" value="HIV04463.1"/>
    <property type="molecule type" value="Genomic_DNA"/>
</dbReference>
<feature type="transmembrane region" description="Helical" evidence="11">
    <location>
        <begin position="7"/>
        <end position="31"/>
    </location>
</feature>
<accession>A0A9D1T148</accession>
<comment type="similarity">
    <text evidence="9 11">Belongs to the fluoride channel Fluc/FEX (TC 1.A.43) family.</text>
</comment>
<dbReference type="HAMAP" id="MF_00454">
    <property type="entry name" value="FluC"/>
    <property type="match status" value="1"/>
</dbReference>
<feature type="transmembrane region" description="Helical" evidence="11">
    <location>
        <begin position="101"/>
        <end position="123"/>
    </location>
</feature>
<evidence type="ECO:0000256" key="1">
    <source>
        <dbReference type="ARBA" id="ARBA00004651"/>
    </source>
</evidence>
<protein>
    <recommendedName>
        <fullName evidence="11">Fluoride-specific ion channel FluC</fullName>
    </recommendedName>
</protein>
<feature type="transmembrane region" description="Helical" evidence="11">
    <location>
        <begin position="72"/>
        <end position="95"/>
    </location>
</feature>
<comment type="activity regulation">
    <text evidence="11">Na(+) is not transported, but it plays an essential structural role and its presence is essential for fluoride channel function.</text>
</comment>
<keyword evidence="11" id="KW-0813">Transport</keyword>
<comment type="subcellular location">
    <subcellularLocation>
        <location evidence="1 11">Cell membrane</location>
        <topology evidence="1 11">Multi-pass membrane protein</topology>
    </subcellularLocation>
</comment>
<keyword evidence="6 11" id="KW-0406">Ion transport</keyword>
<keyword evidence="3" id="KW-0997">Cell inner membrane</keyword>
<keyword evidence="11" id="KW-0479">Metal-binding</keyword>
<dbReference type="PANTHER" id="PTHR28259:SF1">
    <property type="entry name" value="FLUORIDE EXPORT PROTEIN 1-RELATED"/>
    <property type="match status" value="1"/>
</dbReference>
<evidence type="ECO:0000313" key="12">
    <source>
        <dbReference type="EMBL" id="HIV04463.1"/>
    </source>
</evidence>
<dbReference type="GO" id="GO:0005886">
    <property type="term" value="C:plasma membrane"/>
    <property type="evidence" value="ECO:0007669"/>
    <property type="project" value="UniProtKB-SubCell"/>
</dbReference>
<evidence type="ECO:0000256" key="3">
    <source>
        <dbReference type="ARBA" id="ARBA00022519"/>
    </source>
</evidence>
<dbReference type="GO" id="GO:0046872">
    <property type="term" value="F:metal ion binding"/>
    <property type="evidence" value="ECO:0007669"/>
    <property type="project" value="UniProtKB-KW"/>
</dbReference>
<dbReference type="GO" id="GO:0062054">
    <property type="term" value="F:fluoride channel activity"/>
    <property type="evidence" value="ECO:0007669"/>
    <property type="project" value="UniProtKB-UniRule"/>
</dbReference>
<comment type="catalytic activity">
    <reaction evidence="10">
        <text>fluoride(in) = fluoride(out)</text>
        <dbReference type="Rhea" id="RHEA:76159"/>
        <dbReference type="ChEBI" id="CHEBI:17051"/>
    </reaction>
    <physiologicalReaction direction="left-to-right" evidence="10">
        <dbReference type="Rhea" id="RHEA:76160"/>
    </physiologicalReaction>
</comment>
<feature type="binding site" evidence="11">
    <location>
        <position position="80"/>
    </location>
    <ligand>
        <name>Na(+)</name>
        <dbReference type="ChEBI" id="CHEBI:29101"/>
        <note>structural</note>
    </ligand>
</feature>
<reference evidence="12" key="2">
    <citation type="journal article" date="2021" name="PeerJ">
        <title>Extensive microbial diversity within the chicken gut microbiome revealed by metagenomics and culture.</title>
        <authorList>
            <person name="Gilroy R."/>
            <person name="Ravi A."/>
            <person name="Getino M."/>
            <person name="Pursley I."/>
            <person name="Horton D.L."/>
            <person name="Alikhan N.F."/>
            <person name="Baker D."/>
            <person name="Gharbi K."/>
            <person name="Hall N."/>
            <person name="Watson M."/>
            <person name="Adriaenssens E.M."/>
            <person name="Foster-Nyarko E."/>
            <person name="Jarju S."/>
            <person name="Secka A."/>
            <person name="Antonio M."/>
            <person name="Oren A."/>
            <person name="Chaudhuri R.R."/>
            <person name="La Ragione R."/>
            <person name="Hildebrand F."/>
            <person name="Pallen M.J."/>
        </authorList>
    </citation>
    <scope>NUCLEOTIDE SEQUENCE</scope>
    <source>
        <strain evidence="12">10669</strain>
    </source>
</reference>
<keyword evidence="5 11" id="KW-1133">Transmembrane helix</keyword>
<organism evidence="12 13">
    <name type="scientific">Candidatus Spyradosoma merdigallinarum</name>
    <dbReference type="NCBI Taxonomy" id="2840950"/>
    <lineage>
        <taxon>Bacteria</taxon>
        <taxon>Pseudomonadati</taxon>
        <taxon>Verrucomicrobiota</taxon>
        <taxon>Opitutia</taxon>
        <taxon>Opitutia incertae sedis</taxon>
        <taxon>Candidatus Spyradosoma</taxon>
    </lineage>
</organism>
<evidence type="ECO:0000256" key="9">
    <source>
        <dbReference type="ARBA" id="ARBA00035120"/>
    </source>
</evidence>
<keyword evidence="7 11" id="KW-0472">Membrane</keyword>
<name>A0A9D1T148_9BACT</name>
<comment type="caution">
    <text evidence="12">The sequence shown here is derived from an EMBL/GenBank/DDBJ whole genome shotgun (WGS) entry which is preliminary data.</text>
</comment>
<evidence type="ECO:0000256" key="4">
    <source>
        <dbReference type="ARBA" id="ARBA00022692"/>
    </source>
</evidence>
<evidence type="ECO:0000256" key="11">
    <source>
        <dbReference type="HAMAP-Rule" id="MF_00454"/>
    </source>
</evidence>
<dbReference type="Proteomes" id="UP000886812">
    <property type="component" value="Unassembled WGS sequence"/>
</dbReference>
<evidence type="ECO:0000256" key="5">
    <source>
        <dbReference type="ARBA" id="ARBA00022989"/>
    </source>
</evidence>
<evidence type="ECO:0000313" key="13">
    <source>
        <dbReference type="Proteomes" id="UP000886812"/>
    </source>
</evidence>
<sequence length="130" mass="13389">MLLARDGLLVFLGAGLGGVCRWLIGAGTLALFRQTRFPAATFVSNLAACALIGLLAGLALRSGGALGVPARLFLVTGFCGGLSTMSAFGLETVALLRRGDFFVAGTNVVLTLAVCCGAVWVLLRKFESLP</sequence>
<keyword evidence="11" id="KW-0915">Sodium</keyword>
<proteinExistence type="inferred from homology"/>
<dbReference type="GO" id="GO:0140114">
    <property type="term" value="P:cellular detoxification of fluoride"/>
    <property type="evidence" value="ECO:0007669"/>
    <property type="project" value="UniProtKB-UniRule"/>
</dbReference>
<evidence type="ECO:0000256" key="8">
    <source>
        <dbReference type="ARBA" id="ARBA00023303"/>
    </source>
</evidence>
<evidence type="ECO:0000256" key="7">
    <source>
        <dbReference type="ARBA" id="ARBA00023136"/>
    </source>
</evidence>
<dbReference type="AlphaFoldDB" id="A0A9D1T148"/>
<dbReference type="PANTHER" id="PTHR28259">
    <property type="entry name" value="FLUORIDE EXPORT PROTEIN 1-RELATED"/>
    <property type="match status" value="1"/>
</dbReference>